<reference evidence="2" key="1">
    <citation type="submission" date="2020-11" db="EMBL/GenBank/DDBJ databases">
        <authorList>
            <consortium name="DOE Joint Genome Institute"/>
            <person name="Ahrendt S."/>
            <person name="Riley R."/>
            <person name="Andreopoulos W."/>
            <person name="Labutti K."/>
            <person name="Pangilinan J."/>
            <person name="Ruiz-Duenas F.J."/>
            <person name="Barrasa J.M."/>
            <person name="Sanchez-Garcia M."/>
            <person name="Camarero S."/>
            <person name="Miyauchi S."/>
            <person name="Serrano A."/>
            <person name="Linde D."/>
            <person name="Babiker R."/>
            <person name="Drula E."/>
            <person name="Ayuso-Fernandez I."/>
            <person name="Pacheco R."/>
            <person name="Padilla G."/>
            <person name="Ferreira P."/>
            <person name="Barriuso J."/>
            <person name="Kellner H."/>
            <person name="Castanera R."/>
            <person name="Alfaro M."/>
            <person name="Ramirez L."/>
            <person name="Pisabarro A.G."/>
            <person name="Kuo A."/>
            <person name="Tritt A."/>
            <person name="Lipzen A."/>
            <person name="He G."/>
            <person name="Yan M."/>
            <person name="Ng V."/>
            <person name="Cullen D."/>
            <person name="Martin F."/>
            <person name="Rosso M.-N."/>
            <person name="Henrissat B."/>
            <person name="Hibbett D."/>
            <person name="Martinez A.T."/>
            <person name="Grigoriev I.V."/>
        </authorList>
    </citation>
    <scope>NUCLEOTIDE SEQUENCE</scope>
    <source>
        <strain evidence="2">AH 40177</strain>
    </source>
</reference>
<keyword evidence="3" id="KW-1185">Reference proteome</keyword>
<evidence type="ECO:0000313" key="2">
    <source>
        <dbReference type="EMBL" id="KAF9063784.1"/>
    </source>
</evidence>
<feature type="compositionally biased region" description="Polar residues" evidence="1">
    <location>
        <begin position="411"/>
        <end position="423"/>
    </location>
</feature>
<dbReference type="Proteomes" id="UP000772434">
    <property type="component" value="Unassembled WGS sequence"/>
</dbReference>
<evidence type="ECO:0000313" key="3">
    <source>
        <dbReference type="Proteomes" id="UP000772434"/>
    </source>
</evidence>
<feature type="region of interest" description="Disordered" evidence="1">
    <location>
        <begin position="374"/>
        <end position="423"/>
    </location>
</feature>
<dbReference type="EMBL" id="JADNRY010000138">
    <property type="protein sequence ID" value="KAF9063784.1"/>
    <property type="molecule type" value="Genomic_DNA"/>
</dbReference>
<organism evidence="2 3">
    <name type="scientific">Rhodocollybia butyracea</name>
    <dbReference type="NCBI Taxonomy" id="206335"/>
    <lineage>
        <taxon>Eukaryota</taxon>
        <taxon>Fungi</taxon>
        <taxon>Dikarya</taxon>
        <taxon>Basidiomycota</taxon>
        <taxon>Agaricomycotina</taxon>
        <taxon>Agaricomycetes</taxon>
        <taxon>Agaricomycetidae</taxon>
        <taxon>Agaricales</taxon>
        <taxon>Marasmiineae</taxon>
        <taxon>Omphalotaceae</taxon>
        <taxon>Rhodocollybia</taxon>
    </lineage>
</organism>
<protein>
    <submittedName>
        <fullName evidence="2">Uncharacterized protein</fullName>
    </submittedName>
</protein>
<name>A0A9P5U2S8_9AGAR</name>
<gene>
    <name evidence="2" type="ORF">BDP27DRAFT_1367726</name>
</gene>
<accession>A0A9P5U2S8</accession>
<dbReference type="OrthoDB" id="3129901at2759"/>
<proteinExistence type="predicted"/>
<feature type="compositionally biased region" description="Polar residues" evidence="1">
    <location>
        <begin position="374"/>
        <end position="387"/>
    </location>
</feature>
<evidence type="ECO:0000256" key="1">
    <source>
        <dbReference type="SAM" id="MobiDB-lite"/>
    </source>
</evidence>
<dbReference type="AlphaFoldDB" id="A0A9P5U2S8"/>
<comment type="caution">
    <text evidence="2">The sequence shown here is derived from an EMBL/GenBank/DDBJ whole genome shotgun (WGS) entry which is preliminary data.</text>
</comment>
<sequence>MASDMVANVYIVSHDFKIVFHEFYAENLPLTILGIRDRLKQVDSRCRGLNVLYKPSSYFSMNKLVKGEANSKDFEVLNLCELAVDCLMVGHLTQNKPMDELDVISVQATHPSQWGGTDISDNLIKLTDVLLLPDAVKIHRNKIKAPHKVSHEVEDTEPPEDGKVLKIFREEEDHFLHVASKVMGLCRLYMAEIGAREFTLAMFIFTLVKICHVHKGYDFRFVSKEWPHNAQVLVKVADEVEPRHYNPKSDACLWRDFIPFWMMEIYSKGSNDFTRLLLSGVSLVKNYSYTPGSFVLPLIYVDMSFVATIMFMFTGKDGKVLYSQENLHLSDPEQAISFLNILYNQTDYLLSNHHELSAYGQSFLDAQSKTHTSCSVSTKAPQSQKHVSASYPGAEEQDPPENDKGLRWGPSQLSKPSQSSGRK</sequence>